<reference evidence="3 4" key="1">
    <citation type="submission" date="2017-08" db="EMBL/GenBank/DDBJ databases">
        <authorList>
            <person name="de Groot N.N."/>
        </authorList>
    </citation>
    <scope>NUCLEOTIDE SEQUENCE [LARGE SCALE GENOMIC DNA]</scope>
    <source>
        <strain evidence="3 4">HM2</strain>
    </source>
</reference>
<keyword evidence="2" id="KW-0472">Membrane</keyword>
<accession>A0A380RV26</accession>
<feature type="compositionally biased region" description="Basic and acidic residues" evidence="1">
    <location>
        <begin position="169"/>
        <end position="187"/>
    </location>
</feature>
<keyword evidence="2" id="KW-1133">Transmembrane helix</keyword>
<keyword evidence="2" id="KW-0812">Transmembrane</keyword>
<feature type="compositionally biased region" description="Polar residues" evidence="1">
    <location>
        <begin position="188"/>
        <end position="203"/>
    </location>
</feature>
<feature type="transmembrane region" description="Helical" evidence="2">
    <location>
        <begin position="6"/>
        <end position="21"/>
    </location>
</feature>
<evidence type="ECO:0000313" key="3">
    <source>
        <dbReference type="EMBL" id="SUQ19433.1"/>
    </source>
</evidence>
<evidence type="ECO:0000256" key="2">
    <source>
        <dbReference type="SAM" id="Phobius"/>
    </source>
</evidence>
<organism evidence="3 4">
    <name type="scientific">Fibrobacter succinogenes</name>
    <name type="common">Bacteroides succinogenes</name>
    <dbReference type="NCBI Taxonomy" id="833"/>
    <lineage>
        <taxon>Bacteria</taxon>
        <taxon>Pseudomonadati</taxon>
        <taxon>Fibrobacterota</taxon>
        <taxon>Fibrobacteria</taxon>
        <taxon>Fibrobacterales</taxon>
        <taxon>Fibrobacteraceae</taxon>
        <taxon>Fibrobacter</taxon>
    </lineage>
</organism>
<name>A0A380RV26_FIBSU</name>
<dbReference type="Proteomes" id="UP000255423">
    <property type="component" value="Unassembled WGS sequence"/>
</dbReference>
<dbReference type="RefSeq" id="WP_109572072.1">
    <property type="nucleotide sequence ID" value="NZ_UHJL01000001.1"/>
</dbReference>
<dbReference type="EMBL" id="UHJL01000001">
    <property type="protein sequence ID" value="SUQ19433.1"/>
    <property type="molecule type" value="Genomic_DNA"/>
</dbReference>
<evidence type="ECO:0000256" key="1">
    <source>
        <dbReference type="SAM" id="MobiDB-lite"/>
    </source>
</evidence>
<proteinExistence type="predicted"/>
<protein>
    <submittedName>
        <fullName evidence="3">Uncharacterized protein</fullName>
    </submittedName>
</protein>
<dbReference type="AlphaFoldDB" id="A0A380RV26"/>
<gene>
    <name evidence="3" type="ORF">SAMN05661053_0665</name>
</gene>
<feature type="transmembrane region" description="Helical" evidence="2">
    <location>
        <begin position="33"/>
        <end position="54"/>
    </location>
</feature>
<feature type="region of interest" description="Disordered" evidence="1">
    <location>
        <begin position="169"/>
        <end position="203"/>
    </location>
</feature>
<evidence type="ECO:0000313" key="4">
    <source>
        <dbReference type="Proteomes" id="UP000255423"/>
    </source>
</evidence>
<feature type="transmembrane region" description="Helical" evidence="2">
    <location>
        <begin position="66"/>
        <end position="86"/>
    </location>
</feature>
<sequence length="203" mass="23500">MTMWPLLGIFLIYVFVPYLLKTKKFVERGNLKWIVWLGSFPVFGVILFFVFFIGEKAYSYINLSNIFSWLGITLIFWLLELPIVFLGRSFGKHAPPWEVSPGEASDNAGDLFDMALKIGKEKREGKNTSELQAEYEQKVKNFEETGSLISSEESQFYADELFDMAMKVGREKREGKDTSKQEAEYEQKLNNLEEISNSNKSNW</sequence>